<dbReference type="EMBL" id="PYGA01000001">
    <property type="protein sequence ID" value="PSL00905.1"/>
    <property type="molecule type" value="Genomic_DNA"/>
</dbReference>
<dbReference type="AlphaFoldDB" id="A0A2P8DUM7"/>
<proteinExistence type="predicted"/>
<dbReference type="PANTHER" id="PTHR42705">
    <property type="entry name" value="BIFUNCTIONAL NON-HOMOLOGOUS END JOINING PROTEIN LIGD"/>
    <property type="match status" value="1"/>
</dbReference>
<reference evidence="2 3" key="1">
    <citation type="submission" date="2018-03" db="EMBL/GenBank/DDBJ databases">
        <title>Genomic Encyclopedia of Archaeal and Bacterial Type Strains, Phase II (KMG-II): from individual species to whole genera.</title>
        <authorList>
            <person name="Goeker M."/>
        </authorList>
    </citation>
    <scope>NUCLEOTIDE SEQUENCE [LARGE SCALE GENOMIC DNA]</scope>
    <source>
        <strain evidence="2 3">DSM 45312</strain>
    </source>
</reference>
<dbReference type="OrthoDB" id="4296267at2"/>
<dbReference type="CDD" id="cd04861">
    <property type="entry name" value="LigD_Pol_like"/>
    <property type="match status" value="1"/>
</dbReference>
<dbReference type="PANTHER" id="PTHR42705:SF2">
    <property type="entry name" value="BIFUNCTIONAL NON-HOMOLOGOUS END JOINING PROTEIN LIGD"/>
    <property type="match status" value="1"/>
</dbReference>
<protein>
    <submittedName>
        <fullName evidence="2">Bifunctional non-homologous end joining protein LigD</fullName>
    </submittedName>
</protein>
<dbReference type="NCBIfam" id="TIGR02778">
    <property type="entry name" value="ligD_pol"/>
    <property type="match status" value="1"/>
</dbReference>
<dbReference type="Proteomes" id="UP000240542">
    <property type="component" value="Unassembled WGS sequence"/>
</dbReference>
<dbReference type="Pfam" id="PF21686">
    <property type="entry name" value="LigD_Prim-Pol"/>
    <property type="match status" value="1"/>
</dbReference>
<organism evidence="2 3">
    <name type="scientific">Murinocardiopsis flavida</name>
    <dbReference type="NCBI Taxonomy" id="645275"/>
    <lineage>
        <taxon>Bacteria</taxon>
        <taxon>Bacillati</taxon>
        <taxon>Actinomycetota</taxon>
        <taxon>Actinomycetes</taxon>
        <taxon>Streptosporangiales</taxon>
        <taxon>Nocardiopsidaceae</taxon>
        <taxon>Murinocardiopsis</taxon>
    </lineage>
</organism>
<evidence type="ECO:0000313" key="2">
    <source>
        <dbReference type="EMBL" id="PSL00905.1"/>
    </source>
</evidence>
<dbReference type="Gene3D" id="3.90.920.10">
    <property type="entry name" value="DNA primase, PRIM domain"/>
    <property type="match status" value="1"/>
</dbReference>
<dbReference type="InterPro" id="IPR052171">
    <property type="entry name" value="NHEJ_LigD"/>
</dbReference>
<evidence type="ECO:0000313" key="3">
    <source>
        <dbReference type="Proteomes" id="UP000240542"/>
    </source>
</evidence>
<dbReference type="InterPro" id="IPR014145">
    <property type="entry name" value="LigD_pol_dom"/>
</dbReference>
<sequence>METQWTVGGRTVAVHRPGKEMFGPGSATKADLAGYYARVAPLMLPLVRGRPMAAQRFPHGIGGDGFYAKHPHTPEWVRTVLAGERTMVVCDDAATLVWWADQAAITLHTWLSRTPRLGCPDRLVLDLDPPGEGAAAFDAARAAALDVRAVLDDLGLAAFAMITGSRGVHVVSPIRPELTDRSARDLARIIAELAVARRPAELTTRFRKQARRGRVFVDFLRNGRAQLAVAPYSVRAIPGAPIAAPVTWAELDALTTAGDFTIASRREHCPFAGMARHARSPRKAIDRLPG</sequence>
<keyword evidence="3" id="KW-1185">Reference proteome</keyword>
<comment type="caution">
    <text evidence="2">The sequence shown here is derived from an EMBL/GenBank/DDBJ whole genome shotgun (WGS) entry which is preliminary data.</text>
</comment>
<evidence type="ECO:0000259" key="1">
    <source>
        <dbReference type="Pfam" id="PF21686"/>
    </source>
</evidence>
<dbReference type="RefSeq" id="WP_106581077.1">
    <property type="nucleotide sequence ID" value="NZ_PYGA01000001.1"/>
</dbReference>
<name>A0A2P8DUM7_9ACTN</name>
<gene>
    <name evidence="2" type="ORF">CLV63_101384</name>
</gene>
<feature type="domain" description="DNA ligase D polymerase" evidence="1">
    <location>
        <begin position="28"/>
        <end position="264"/>
    </location>
</feature>
<accession>A0A2P8DUM7</accession>